<dbReference type="EMBL" id="WSLF01000002">
    <property type="protein sequence ID" value="KAE9636064.1"/>
    <property type="molecule type" value="Genomic_DNA"/>
</dbReference>
<evidence type="ECO:0000259" key="1">
    <source>
        <dbReference type="Pfam" id="PF11181"/>
    </source>
</evidence>
<dbReference type="AlphaFoldDB" id="A0A7C8HJ42"/>
<proteinExistence type="predicted"/>
<dbReference type="InterPro" id="IPR052948">
    <property type="entry name" value="Low_temp-induced_all0457"/>
</dbReference>
<feature type="domain" description="General stress protein 17M-like" evidence="1">
    <location>
        <begin position="5"/>
        <end position="71"/>
    </location>
</feature>
<gene>
    <name evidence="2" type="ORF">GND95_02755</name>
</gene>
<evidence type="ECO:0000313" key="2">
    <source>
        <dbReference type="EMBL" id="KAE9636064.1"/>
    </source>
</evidence>
<protein>
    <recommendedName>
        <fullName evidence="1">General stress protein 17M-like domain-containing protein</fullName>
    </recommendedName>
</protein>
<name>A0A7C8HJ42_9FIRM</name>
<dbReference type="PANTHER" id="PTHR36109">
    <property type="entry name" value="MEMBRANE PROTEIN-RELATED"/>
    <property type="match status" value="1"/>
</dbReference>
<accession>A0A7C8HJ42</accession>
<evidence type="ECO:0000313" key="3">
    <source>
        <dbReference type="Proteomes" id="UP000483018"/>
    </source>
</evidence>
<dbReference type="PANTHER" id="PTHR36109:SF2">
    <property type="entry name" value="MEMBRANE PROTEIN"/>
    <property type="match status" value="1"/>
</dbReference>
<dbReference type="InterPro" id="IPR025889">
    <property type="entry name" value="GSP17M-like_dom"/>
</dbReference>
<keyword evidence="3" id="KW-1185">Reference proteome</keyword>
<comment type="caution">
    <text evidence="2">The sequence shown here is derived from an EMBL/GenBank/DDBJ whole genome shotgun (WGS) entry which is preliminary data.</text>
</comment>
<dbReference type="Pfam" id="PF11181">
    <property type="entry name" value="YflT"/>
    <property type="match status" value="1"/>
</dbReference>
<dbReference type="Proteomes" id="UP000483018">
    <property type="component" value="Unassembled WGS sequence"/>
</dbReference>
<reference evidence="2 3" key="1">
    <citation type="submission" date="2019-12" db="EMBL/GenBank/DDBJ databases">
        <title>Defluviitalea raffinosedens, isolated from a biogas fermenter, genome sequencing and characterization.</title>
        <authorList>
            <person name="Rettenmaier R."/>
            <person name="Schneider M."/>
            <person name="Neuhaus K."/>
            <person name="Liebl W."/>
            <person name="Zverlov V."/>
        </authorList>
    </citation>
    <scope>NUCLEOTIDE SEQUENCE [LARGE SCALE GENOMIC DNA]</scope>
    <source>
        <strain evidence="2 3">249c-K6</strain>
    </source>
</reference>
<dbReference type="RefSeq" id="WP_158739318.1">
    <property type="nucleotide sequence ID" value="NZ_JAFBEP010000003.1"/>
</dbReference>
<sequence>MDKTVIALFHTRQDAENAAFELRSQNLRMDDISIVAKDRDDHSYEGEELTNDNISDGITTGSVLGGLAGLLIGAGSFAIPGLGVIAAAGPIAGLLSGAVTGGIVGGLIDLGVPESATPRYEQGLKEGKVILTTKATEENVDAVTDILKNFGGYDVEVH</sequence>
<dbReference type="OrthoDB" id="514402at2"/>
<organism evidence="2 3">
    <name type="scientific">Defluviitalea raffinosedens</name>
    <dbReference type="NCBI Taxonomy" id="1450156"/>
    <lineage>
        <taxon>Bacteria</taxon>
        <taxon>Bacillati</taxon>
        <taxon>Bacillota</taxon>
        <taxon>Clostridia</taxon>
        <taxon>Lachnospirales</taxon>
        <taxon>Defluviitaleaceae</taxon>
        <taxon>Defluviitalea</taxon>
    </lineage>
</organism>